<dbReference type="InterPro" id="IPR013218">
    <property type="entry name" value="Dsn1/Mis13"/>
</dbReference>
<dbReference type="Proteomes" id="UP001215712">
    <property type="component" value="Unassembled WGS sequence"/>
</dbReference>
<feature type="region of interest" description="Disordered" evidence="1">
    <location>
        <begin position="428"/>
        <end position="461"/>
    </location>
</feature>
<name>A0AAD6MYZ8_9EURO</name>
<feature type="compositionally biased region" description="Basic residues" evidence="1">
    <location>
        <begin position="108"/>
        <end position="118"/>
    </location>
</feature>
<evidence type="ECO:0000313" key="3">
    <source>
        <dbReference type="Proteomes" id="UP001215712"/>
    </source>
</evidence>
<keyword evidence="3" id="KW-1185">Reference proteome</keyword>
<dbReference type="PANTHER" id="PTHR14778">
    <property type="entry name" value="KINETOCHORE-ASSOCIATED PROTEIN DSN1 HOMOLOG"/>
    <property type="match status" value="1"/>
</dbReference>
<feature type="compositionally biased region" description="Polar residues" evidence="1">
    <location>
        <begin position="42"/>
        <end position="55"/>
    </location>
</feature>
<organism evidence="2 3">
    <name type="scientific">Penicillium malachiteum</name>
    <dbReference type="NCBI Taxonomy" id="1324776"/>
    <lineage>
        <taxon>Eukaryota</taxon>
        <taxon>Fungi</taxon>
        <taxon>Dikarya</taxon>
        <taxon>Ascomycota</taxon>
        <taxon>Pezizomycotina</taxon>
        <taxon>Eurotiomycetes</taxon>
        <taxon>Eurotiomycetidae</taxon>
        <taxon>Eurotiales</taxon>
        <taxon>Aspergillaceae</taxon>
        <taxon>Penicillium</taxon>
    </lineage>
</organism>
<feature type="compositionally biased region" description="Basic residues" evidence="1">
    <location>
        <begin position="230"/>
        <end position="246"/>
    </location>
</feature>
<evidence type="ECO:0000256" key="1">
    <source>
        <dbReference type="SAM" id="MobiDB-lite"/>
    </source>
</evidence>
<feature type="region of interest" description="Disordered" evidence="1">
    <location>
        <begin position="17"/>
        <end position="257"/>
    </location>
</feature>
<evidence type="ECO:0000313" key="2">
    <source>
        <dbReference type="EMBL" id="KAJ5733675.1"/>
    </source>
</evidence>
<feature type="compositionally biased region" description="Basic residues" evidence="1">
    <location>
        <begin position="78"/>
        <end position="87"/>
    </location>
</feature>
<feature type="compositionally biased region" description="Low complexity" evidence="1">
    <location>
        <begin position="428"/>
        <end position="450"/>
    </location>
</feature>
<dbReference type="PANTHER" id="PTHR14778:SF2">
    <property type="entry name" value="KINETOCHORE-ASSOCIATED PROTEIN DSN1 HOMOLOG"/>
    <property type="match status" value="1"/>
</dbReference>
<feature type="region of interest" description="Disordered" evidence="1">
    <location>
        <begin position="382"/>
        <end position="415"/>
    </location>
</feature>
<dbReference type="EMBL" id="JAQJAN010000003">
    <property type="protein sequence ID" value="KAJ5733675.1"/>
    <property type="molecule type" value="Genomic_DNA"/>
</dbReference>
<dbReference type="AlphaFoldDB" id="A0AAD6MYZ8"/>
<feature type="compositionally biased region" description="Basic and acidic residues" evidence="1">
    <location>
        <begin position="150"/>
        <end position="160"/>
    </location>
</feature>
<accession>A0AAD6MYZ8</accession>
<proteinExistence type="predicted"/>
<evidence type="ECO:0008006" key="4">
    <source>
        <dbReference type="Google" id="ProtNLM"/>
    </source>
</evidence>
<feature type="compositionally biased region" description="Basic and acidic residues" evidence="1">
    <location>
        <begin position="56"/>
        <end position="66"/>
    </location>
</feature>
<dbReference type="GO" id="GO:0000444">
    <property type="term" value="C:MIS12/MIND type complex"/>
    <property type="evidence" value="ECO:0007669"/>
    <property type="project" value="InterPro"/>
</dbReference>
<gene>
    <name evidence="2" type="ORF">N7493_002461</name>
</gene>
<comment type="caution">
    <text evidence="2">The sequence shown here is derived from an EMBL/GenBank/DDBJ whole genome shotgun (WGS) entry which is preliminary data.</text>
</comment>
<dbReference type="GO" id="GO:0051301">
    <property type="term" value="P:cell division"/>
    <property type="evidence" value="ECO:0007669"/>
    <property type="project" value="InterPro"/>
</dbReference>
<feature type="compositionally biased region" description="Basic residues" evidence="1">
    <location>
        <begin position="181"/>
        <end position="190"/>
    </location>
</feature>
<dbReference type="Pfam" id="PF08202">
    <property type="entry name" value="MIS13"/>
    <property type="match status" value="1"/>
</dbReference>
<dbReference type="GO" id="GO:0007059">
    <property type="term" value="P:chromosome segregation"/>
    <property type="evidence" value="ECO:0007669"/>
    <property type="project" value="InterPro"/>
</dbReference>
<sequence length="554" mass="60772">MTIAVLAAPVTKIKRREPLGAIGMAGTQAQSRSGRGRPATRLSASQNGLEELTNNDTKRKATRDVVIDYEEDSEGFRFSRKPTKRPRASVEPISENPHSDVENAHPKSTPKRGRPPKKRPAEDVNGRSSAVPAKGKSTELPTRKPKRTAHAADVESETAHQSKSARPSRNHESPANAQHEKKGKKGRPARSKPVEQNGYRSPEPPAGKSVPLPTADTPVIQRNKEFRGAKSAKGRRRSSLGMRGRRASSLIDSGASNALPHREVGTADFYKHIADEGLPEPRRMRQLLIWCATRALGEKPSGSKYSQEDQSARLAARVIQDELLKEFSSNSDLSNWFSREDLNPPAVIVKKPNPRNVQNTEKIKELEEQIHKLQKERQALNTLLKQPPIPPINPATESPESSKRYPKNSPQQIDSSLLDPSQQAILASLQPSSSSTVQSQTSNDSTSSSQPLPPITPSAVSSRLSKITTSLAPTMDSFAAGIHDIELYRSSADAVSSRILRVCAERLEERDALNTQRRIAIEGDDGESAQKAPVERPREDIGIILGALSRVERR</sequence>
<reference evidence="2" key="2">
    <citation type="submission" date="2023-01" db="EMBL/GenBank/DDBJ databases">
        <authorList>
            <person name="Petersen C."/>
        </authorList>
    </citation>
    <scope>NUCLEOTIDE SEQUENCE</scope>
    <source>
        <strain evidence="2">IBT 17514</strain>
    </source>
</reference>
<reference evidence="2" key="1">
    <citation type="journal article" date="2023" name="IMA Fungus">
        <title>Comparative genomic study of the Penicillium genus elucidates a diverse pangenome and 15 lateral gene transfer events.</title>
        <authorList>
            <person name="Petersen C."/>
            <person name="Sorensen T."/>
            <person name="Nielsen M.R."/>
            <person name="Sondergaard T.E."/>
            <person name="Sorensen J.L."/>
            <person name="Fitzpatrick D.A."/>
            <person name="Frisvad J.C."/>
            <person name="Nielsen K.L."/>
        </authorList>
    </citation>
    <scope>NUCLEOTIDE SEQUENCE</scope>
    <source>
        <strain evidence="2">IBT 17514</strain>
    </source>
</reference>
<protein>
    <recommendedName>
        <fullName evidence="4">Mis12-Mtw1 family protein</fullName>
    </recommendedName>
</protein>